<feature type="transmembrane region" description="Helical" evidence="7">
    <location>
        <begin position="266"/>
        <end position="284"/>
    </location>
</feature>
<dbReference type="GO" id="GO:0005886">
    <property type="term" value="C:plasma membrane"/>
    <property type="evidence" value="ECO:0007669"/>
    <property type="project" value="UniProtKB-SubCell"/>
</dbReference>
<sequence>MKNAIVKKEWWAAYGFILPAAITLLLLVTYPLLYGAYISFFNTNLVNKWDFVALNNYVSIFSNIQFVGNIVVTLKYTLFTVIGHFAIGLVLGLILNMKLPGITIFRTILILPWLLPEVVVGLLWKWLFNPMYGLFNDILMRLHVIDSPVSWLGDASYAFIAIVIVCVWKGYPMVMMMVLAGLQSISQDTYEAAKIDGCNRVQSFRYVTLPGLLPVLVVTLILDTVWWFKHFTMIWLLTEGGPGDATNVVSIDIFKQAFQFFDFGKAAAMAVIVFFVCFLIGFLYRRLFGNDND</sequence>
<keyword evidence="2 7" id="KW-0813">Transport</keyword>
<dbReference type="RefSeq" id="WP_127608186.1">
    <property type="nucleotide sequence ID" value="NZ_JARTHJ010000129.1"/>
</dbReference>
<dbReference type="InterPro" id="IPR051393">
    <property type="entry name" value="ABC_transporter_permease"/>
</dbReference>
<feature type="transmembrane region" description="Helical" evidence="7">
    <location>
        <begin position="12"/>
        <end position="33"/>
    </location>
</feature>
<dbReference type="Pfam" id="PF00528">
    <property type="entry name" value="BPD_transp_1"/>
    <property type="match status" value="1"/>
</dbReference>
<feature type="transmembrane region" description="Helical" evidence="7">
    <location>
        <begin position="203"/>
        <end position="228"/>
    </location>
</feature>
<dbReference type="EMBL" id="WNZX01000019">
    <property type="protein sequence ID" value="MUG72950.1"/>
    <property type="molecule type" value="Genomic_DNA"/>
</dbReference>
<evidence type="ECO:0000256" key="5">
    <source>
        <dbReference type="ARBA" id="ARBA00022989"/>
    </source>
</evidence>
<comment type="subcellular location">
    <subcellularLocation>
        <location evidence="1 7">Cell membrane</location>
        <topology evidence="1 7">Multi-pass membrane protein</topology>
    </subcellularLocation>
</comment>
<evidence type="ECO:0000256" key="7">
    <source>
        <dbReference type="RuleBase" id="RU363032"/>
    </source>
</evidence>
<keyword evidence="4 7" id="KW-0812">Transmembrane</keyword>
<dbReference type="Proteomes" id="UP000450917">
    <property type="component" value="Unassembled WGS sequence"/>
</dbReference>
<proteinExistence type="inferred from homology"/>
<evidence type="ECO:0000256" key="1">
    <source>
        <dbReference type="ARBA" id="ARBA00004651"/>
    </source>
</evidence>
<evidence type="ECO:0000313" key="10">
    <source>
        <dbReference type="Proteomes" id="UP000450917"/>
    </source>
</evidence>
<dbReference type="CDD" id="cd06261">
    <property type="entry name" value="TM_PBP2"/>
    <property type="match status" value="1"/>
</dbReference>
<feature type="transmembrane region" description="Helical" evidence="7">
    <location>
        <begin position="157"/>
        <end position="182"/>
    </location>
</feature>
<feature type="transmembrane region" description="Helical" evidence="7">
    <location>
        <begin position="76"/>
        <end position="95"/>
    </location>
</feature>
<keyword evidence="3" id="KW-1003">Cell membrane</keyword>
<dbReference type="AlphaFoldDB" id="A0A7X2ZEQ1"/>
<dbReference type="InterPro" id="IPR035906">
    <property type="entry name" value="MetI-like_sf"/>
</dbReference>
<feature type="domain" description="ABC transmembrane type-1" evidence="8">
    <location>
        <begin position="70"/>
        <end position="284"/>
    </location>
</feature>
<protein>
    <submittedName>
        <fullName evidence="9">ABC transporter permease subunit</fullName>
    </submittedName>
</protein>
<evidence type="ECO:0000259" key="8">
    <source>
        <dbReference type="PROSITE" id="PS50928"/>
    </source>
</evidence>
<dbReference type="PANTHER" id="PTHR30193">
    <property type="entry name" value="ABC TRANSPORTER PERMEASE PROTEIN"/>
    <property type="match status" value="1"/>
</dbReference>
<dbReference type="InterPro" id="IPR000515">
    <property type="entry name" value="MetI-like"/>
</dbReference>
<keyword evidence="10" id="KW-1185">Reference proteome</keyword>
<evidence type="ECO:0000256" key="6">
    <source>
        <dbReference type="ARBA" id="ARBA00023136"/>
    </source>
</evidence>
<feature type="transmembrane region" description="Helical" evidence="7">
    <location>
        <begin position="107"/>
        <end position="127"/>
    </location>
</feature>
<keyword evidence="6 7" id="KW-0472">Membrane</keyword>
<accession>A0A7X2ZEQ1</accession>
<evidence type="ECO:0000256" key="3">
    <source>
        <dbReference type="ARBA" id="ARBA00022475"/>
    </source>
</evidence>
<reference evidence="9 10" key="1">
    <citation type="submission" date="2019-11" db="EMBL/GenBank/DDBJ databases">
        <title>Draft genome sequences of five Paenibacillus species of dairy origin.</title>
        <authorList>
            <person name="Olajide A.M."/>
            <person name="Chen S."/>
            <person name="Lapointe G."/>
        </authorList>
    </citation>
    <scope>NUCLEOTIDE SEQUENCE [LARGE SCALE GENOMIC DNA]</scope>
    <source>
        <strain evidence="9 10">2CS3</strain>
    </source>
</reference>
<gene>
    <name evidence="9" type="ORF">GNP93_20030</name>
</gene>
<dbReference type="PANTHER" id="PTHR30193:SF37">
    <property type="entry name" value="INNER MEMBRANE ABC TRANSPORTER PERMEASE PROTEIN YCJO"/>
    <property type="match status" value="1"/>
</dbReference>
<evidence type="ECO:0000313" key="9">
    <source>
        <dbReference type="EMBL" id="MUG72950.1"/>
    </source>
</evidence>
<dbReference type="GO" id="GO:0055085">
    <property type="term" value="P:transmembrane transport"/>
    <property type="evidence" value="ECO:0007669"/>
    <property type="project" value="InterPro"/>
</dbReference>
<dbReference type="PROSITE" id="PS50928">
    <property type="entry name" value="ABC_TM1"/>
    <property type="match status" value="1"/>
</dbReference>
<dbReference type="Gene3D" id="1.10.3720.10">
    <property type="entry name" value="MetI-like"/>
    <property type="match status" value="1"/>
</dbReference>
<evidence type="ECO:0000256" key="4">
    <source>
        <dbReference type="ARBA" id="ARBA00022692"/>
    </source>
</evidence>
<name>A0A7X2ZEQ1_9BACL</name>
<comment type="caution">
    <text evidence="9">The sequence shown here is derived from an EMBL/GenBank/DDBJ whole genome shotgun (WGS) entry which is preliminary data.</text>
</comment>
<comment type="similarity">
    <text evidence="7">Belongs to the binding-protein-dependent transport system permease family.</text>
</comment>
<organism evidence="9 10">
    <name type="scientific">Paenibacillus validus</name>
    <dbReference type="NCBI Taxonomy" id="44253"/>
    <lineage>
        <taxon>Bacteria</taxon>
        <taxon>Bacillati</taxon>
        <taxon>Bacillota</taxon>
        <taxon>Bacilli</taxon>
        <taxon>Bacillales</taxon>
        <taxon>Paenibacillaceae</taxon>
        <taxon>Paenibacillus</taxon>
    </lineage>
</organism>
<dbReference type="SUPFAM" id="SSF161098">
    <property type="entry name" value="MetI-like"/>
    <property type="match status" value="1"/>
</dbReference>
<keyword evidence="5 7" id="KW-1133">Transmembrane helix</keyword>
<evidence type="ECO:0000256" key="2">
    <source>
        <dbReference type="ARBA" id="ARBA00022448"/>
    </source>
</evidence>